<proteinExistence type="predicted"/>
<accession>A0A6C0B3U0</accession>
<evidence type="ECO:0000313" key="1">
    <source>
        <dbReference type="EMBL" id="QHS86198.1"/>
    </source>
</evidence>
<organism evidence="1">
    <name type="scientific">viral metagenome</name>
    <dbReference type="NCBI Taxonomy" id="1070528"/>
    <lineage>
        <taxon>unclassified sequences</taxon>
        <taxon>metagenomes</taxon>
        <taxon>organismal metagenomes</taxon>
    </lineage>
</organism>
<name>A0A6C0B3U0_9ZZZZ</name>
<protein>
    <submittedName>
        <fullName evidence="1">Uncharacterized protein</fullName>
    </submittedName>
</protein>
<sequence length="254" mass="29570">MYSRYTMNSPIIGNIDIISELISIDFLHIYAYEQQYKEDKTFHQYSNNFPPLIKHQFDLIKNGHIMQKLNRHYNGDIVENIDGMNELYISAIGSSGSDKVFEMAHIDGPFFFLPFCTVLRCVVGIKGDPNIVTAFPLIKQEHALLTNEFMAFDYNRDTHFIYKIESDQNTSSRILLKLHYLITPRFIPRPVAQIYKKAHVLYNSFMRTTFLVSQQDSILSKVVNGGTVFYCWFYNNKDTIITMAGGLLLFMIWK</sequence>
<dbReference type="EMBL" id="MN739052">
    <property type="protein sequence ID" value="QHS86198.1"/>
    <property type="molecule type" value="Genomic_DNA"/>
</dbReference>
<dbReference type="AlphaFoldDB" id="A0A6C0B3U0"/>
<reference evidence="1" key="1">
    <citation type="journal article" date="2020" name="Nature">
        <title>Giant virus diversity and host interactions through global metagenomics.</title>
        <authorList>
            <person name="Schulz F."/>
            <person name="Roux S."/>
            <person name="Paez-Espino D."/>
            <person name="Jungbluth S."/>
            <person name="Walsh D.A."/>
            <person name="Denef V.J."/>
            <person name="McMahon K.D."/>
            <person name="Konstantinidis K.T."/>
            <person name="Eloe-Fadrosh E.A."/>
            <person name="Kyrpides N.C."/>
            <person name="Woyke T."/>
        </authorList>
    </citation>
    <scope>NUCLEOTIDE SEQUENCE</scope>
    <source>
        <strain evidence="1">GVMAG-M-3300009187-29</strain>
    </source>
</reference>